<proteinExistence type="predicted"/>
<organism evidence="2 3">
    <name type="scientific">Streptosporangium minutum</name>
    <dbReference type="NCBI Taxonomy" id="569862"/>
    <lineage>
        <taxon>Bacteria</taxon>
        <taxon>Bacillati</taxon>
        <taxon>Actinomycetota</taxon>
        <taxon>Actinomycetes</taxon>
        <taxon>Streptosporangiales</taxon>
        <taxon>Streptosporangiaceae</taxon>
        <taxon>Streptosporangium</taxon>
    </lineage>
</organism>
<keyword evidence="1" id="KW-0812">Transmembrane</keyword>
<dbReference type="Proteomes" id="UP000194761">
    <property type="component" value="Unassembled WGS sequence"/>
</dbReference>
<accession>A0A243RN15</accession>
<feature type="transmembrane region" description="Helical" evidence="1">
    <location>
        <begin position="91"/>
        <end position="113"/>
    </location>
</feature>
<feature type="transmembrane region" description="Helical" evidence="1">
    <location>
        <begin position="61"/>
        <end position="79"/>
    </location>
</feature>
<feature type="transmembrane region" description="Helical" evidence="1">
    <location>
        <begin position="163"/>
        <end position="182"/>
    </location>
</feature>
<dbReference type="AlphaFoldDB" id="A0A243RN15"/>
<reference evidence="2 3" key="1">
    <citation type="submission" date="2017-05" db="EMBL/GenBank/DDBJ databases">
        <title>Biotechnological potential of actinobacteria isolated from South African environments.</title>
        <authorList>
            <person name="Le Roes-Hill M."/>
            <person name="Prins A."/>
            <person name="Durrell K.A."/>
        </authorList>
    </citation>
    <scope>NUCLEOTIDE SEQUENCE [LARGE SCALE GENOMIC DNA]</scope>
    <source>
        <strain evidence="2">M26</strain>
    </source>
</reference>
<sequence length="478" mass="52162">MLWAAAILTTVAPDIYFRVVTMLSGAEERVFYGWVSWGQCAGYEINSQLRSLLGPVWDFPLLWFGSAPLIALAWGGRLLSERTGHPRLGRILVRSAATVMIVHHLPSPLLFMFDTSNDPRCVQSWGPLEVTGWGIAMNLYYLVPAVLVLLAVRPPGPSRRGRLTRTGAVASLAIMIIVGAVADTAAGRVSDSWALDCAGFGDGTVSGLGEHEKGFLCGIRDESFGRGVSQLADMPDRELLAYGRHLCELAVRNGGDVNAPAVSEAIGEMNSLVGPLTRLCPKVAEVEQERERERQAENDAFIAAAEKSCSVHPRHRPRIKAVRQVRATMWTEFWEINAWDEGSEGGEVGGMVAGLVGSGPGALNIWAADEIGHACVTGEAYRRRPPVETRGWEQVVEVGYETRKGVLTVVDGEGDRLPNLAADGPGSYRVRVHVRGRKAAQEHIDVPDGTVQLLIMVFPGDEKRPVIYRDYPPRKTRK</sequence>
<dbReference type="EMBL" id="NGFP01000060">
    <property type="protein sequence ID" value="OUC96345.1"/>
    <property type="molecule type" value="Genomic_DNA"/>
</dbReference>
<feature type="transmembrane region" description="Helical" evidence="1">
    <location>
        <begin position="133"/>
        <end position="151"/>
    </location>
</feature>
<comment type="caution">
    <text evidence="2">The sequence shown here is derived from an EMBL/GenBank/DDBJ whole genome shotgun (WGS) entry which is preliminary data.</text>
</comment>
<protein>
    <submittedName>
        <fullName evidence="2">Uncharacterized protein</fullName>
    </submittedName>
</protein>
<evidence type="ECO:0000256" key="1">
    <source>
        <dbReference type="SAM" id="Phobius"/>
    </source>
</evidence>
<keyword evidence="1" id="KW-0472">Membrane</keyword>
<name>A0A243RN15_9ACTN</name>
<evidence type="ECO:0000313" key="3">
    <source>
        <dbReference type="Proteomes" id="UP000194761"/>
    </source>
</evidence>
<keyword evidence="3" id="KW-1185">Reference proteome</keyword>
<gene>
    <name evidence="2" type="ORF">CA984_15350</name>
</gene>
<evidence type="ECO:0000313" key="2">
    <source>
        <dbReference type="EMBL" id="OUC96345.1"/>
    </source>
</evidence>
<keyword evidence="1" id="KW-1133">Transmembrane helix</keyword>